<evidence type="ECO:0000313" key="8">
    <source>
        <dbReference type="EMBL" id="MBC3933605.1"/>
    </source>
</evidence>
<feature type="region of interest" description="Disordered" evidence="5">
    <location>
        <begin position="75"/>
        <end position="120"/>
    </location>
</feature>
<keyword evidence="3" id="KW-1133">Transmembrane helix</keyword>
<dbReference type="Proteomes" id="UP000654304">
    <property type="component" value="Unassembled WGS sequence"/>
</dbReference>
<evidence type="ECO:0000313" key="9">
    <source>
        <dbReference type="Proteomes" id="UP000654304"/>
    </source>
</evidence>
<evidence type="ECO:0000256" key="1">
    <source>
        <dbReference type="ARBA" id="ARBA00004167"/>
    </source>
</evidence>
<organism evidence="8 9">
    <name type="scientific">Undibacterium curvum</name>
    <dbReference type="NCBI Taxonomy" id="2762294"/>
    <lineage>
        <taxon>Bacteria</taxon>
        <taxon>Pseudomonadati</taxon>
        <taxon>Pseudomonadota</taxon>
        <taxon>Betaproteobacteria</taxon>
        <taxon>Burkholderiales</taxon>
        <taxon>Oxalobacteraceae</taxon>
        <taxon>Undibacterium</taxon>
    </lineage>
</organism>
<dbReference type="PROSITE" id="PS52015">
    <property type="entry name" value="TONB_CTD"/>
    <property type="match status" value="1"/>
</dbReference>
<evidence type="ECO:0000256" key="2">
    <source>
        <dbReference type="ARBA" id="ARBA00022692"/>
    </source>
</evidence>
<accession>A0ABR7A9M2</accession>
<dbReference type="InterPro" id="IPR006260">
    <property type="entry name" value="TonB/TolA_C"/>
</dbReference>
<feature type="domain" description="TonB C-terminal" evidence="7">
    <location>
        <begin position="172"/>
        <end position="259"/>
    </location>
</feature>
<proteinExistence type="predicted"/>
<evidence type="ECO:0000256" key="3">
    <source>
        <dbReference type="ARBA" id="ARBA00022989"/>
    </source>
</evidence>
<dbReference type="EMBL" id="JACOGD010000013">
    <property type="protein sequence ID" value="MBC3933605.1"/>
    <property type="molecule type" value="Genomic_DNA"/>
</dbReference>
<evidence type="ECO:0000256" key="4">
    <source>
        <dbReference type="ARBA" id="ARBA00023136"/>
    </source>
</evidence>
<keyword evidence="6" id="KW-0732">Signal</keyword>
<keyword evidence="9" id="KW-1185">Reference proteome</keyword>
<dbReference type="RefSeq" id="WP_186905163.1">
    <property type="nucleotide sequence ID" value="NZ_JACOGD010000013.1"/>
</dbReference>
<protein>
    <submittedName>
        <fullName evidence="8">TonB family protein</fullName>
    </submittedName>
</protein>
<dbReference type="NCBIfam" id="TIGR01352">
    <property type="entry name" value="tonB_Cterm"/>
    <property type="match status" value="1"/>
</dbReference>
<feature type="region of interest" description="Disordered" evidence="5">
    <location>
        <begin position="133"/>
        <end position="155"/>
    </location>
</feature>
<evidence type="ECO:0000256" key="6">
    <source>
        <dbReference type="SAM" id="SignalP"/>
    </source>
</evidence>
<feature type="compositionally biased region" description="Low complexity" evidence="5">
    <location>
        <begin position="111"/>
        <end position="120"/>
    </location>
</feature>
<dbReference type="PROSITE" id="PS51257">
    <property type="entry name" value="PROKAR_LIPOPROTEIN"/>
    <property type="match status" value="1"/>
</dbReference>
<gene>
    <name evidence="8" type="ORF">H8K43_18135</name>
</gene>
<dbReference type="Gene3D" id="3.30.2420.10">
    <property type="entry name" value="TonB"/>
    <property type="match status" value="1"/>
</dbReference>
<dbReference type="InterPro" id="IPR037682">
    <property type="entry name" value="TonB_C"/>
</dbReference>
<dbReference type="SUPFAM" id="SSF74653">
    <property type="entry name" value="TolA/TonB C-terminal domain"/>
    <property type="match status" value="1"/>
</dbReference>
<feature type="chain" id="PRO_5047326944" evidence="6">
    <location>
        <begin position="29"/>
        <end position="259"/>
    </location>
</feature>
<feature type="signal peptide" evidence="6">
    <location>
        <begin position="1"/>
        <end position="28"/>
    </location>
</feature>
<name>A0ABR7A9M2_9BURK</name>
<reference evidence="8 9" key="1">
    <citation type="submission" date="2020-08" db="EMBL/GenBank/DDBJ databases">
        <title>Novel species isolated from subtropical streams in China.</title>
        <authorList>
            <person name="Lu H."/>
        </authorList>
    </citation>
    <scope>NUCLEOTIDE SEQUENCE [LARGE SCALE GENOMIC DNA]</scope>
    <source>
        <strain evidence="8 9">CY22W</strain>
    </source>
</reference>
<dbReference type="Pfam" id="PF03544">
    <property type="entry name" value="TonB_C"/>
    <property type="match status" value="1"/>
</dbReference>
<keyword evidence="4" id="KW-0472">Membrane</keyword>
<evidence type="ECO:0000256" key="5">
    <source>
        <dbReference type="SAM" id="MobiDB-lite"/>
    </source>
</evidence>
<sequence>MKKVVNKAWPAMAAPALVFVCGSMLLSACSKDPEPVAPAADAASAASAASSNNAQPTGLVKDPVKHAHTADVTKWMDQASKKTPAQIAQEEKLAREAKEKQAADAKKALESKAAAPKTATSAIKETVTPIQAPAQATPAPVQTAAAAPATKAPEVAPATVAPAPVAKATEPEQNTSLKLLNRVQPKYPTAAARAGIAEGSVSARLHVEADGRVSQVEILKARPPKMFDKEVIAAASQWKYAPVSKAQTTVAEFSFKLDQ</sequence>
<comment type="caution">
    <text evidence="8">The sequence shown here is derived from an EMBL/GenBank/DDBJ whole genome shotgun (WGS) entry which is preliminary data.</text>
</comment>
<comment type="subcellular location">
    <subcellularLocation>
        <location evidence="1">Membrane</location>
        <topology evidence="1">Single-pass membrane protein</topology>
    </subcellularLocation>
</comment>
<keyword evidence="2" id="KW-0812">Transmembrane</keyword>
<feature type="compositionally biased region" description="Basic and acidic residues" evidence="5">
    <location>
        <begin position="89"/>
        <end position="110"/>
    </location>
</feature>
<evidence type="ECO:0000259" key="7">
    <source>
        <dbReference type="PROSITE" id="PS52015"/>
    </source>
</evidence>